<dbReference type="InterPro" id="IPR030868">
    <property type="entry name" value="MqnA"/>
</dbReference>
<dbReference type="CDD" id="cd13634">
    <property type="entry name" value="PBP2_Sco4506"/>
    <property type="match status" value="1"/>
</dbReference>
<dbReference type="Proteomes" id="UP000007519">
    <property type="component" value="Chromosome"/>
</dbReference>
<proteinExistence type="inferred from homology"/>
<dbReference type="STRING" id="984262.SGRA_3723"/>
<reference evidence="5 6" key="1">
    <citation type="journal article" date="2012" name="Stand. Genomic Sci.">
        <title>Complete genome sequencing and analysis of Saprospira grandis str. Lewin, a predatory marine bacterium.</title>
        <authorList>
            <person name="Saw J.H."/>
            <person name="Yuryev A."/>
            <person name="Kanbe M."/>
            <person name="Hou S."/>
            <person name="Young A.G."/>
            <person name="Aizawa S."/>
            <person name="Alam M."/>
        </authorList>
    </citation>
    <scope>NUCLEOTIDE SEQUENCE [LARGE SCALE GENOMIC DNA]</scope>
    <source>
        <strain evidence="5 6">Lewin</strain>
    </source>
</reference>
<dbReference type="HAMAP" id="MF_00995">
    <property type="entry name" value="MqnA"/>
    <property type="match status" value="1"/>
</dbReference>
<dbReference type="KEGG" id="sgn:SGRA_3723"/>
<dbReference type="InterPro" id="IPR003773">
    <property type="entry name" value="Menaquinone_biosynth"/>
</dbReference>
<name>H6L709_SAPGL</name>
<keyword evidence="3 4" id="KW-0456">Lyase</keyword>
<dbReference type="EC" id="4.2.1.151" evidence="4"/>
<organism evidence="5 6">
    <name type="scientific">Saprospira grandis (strain Lewin)</name>
    <dbReference type="NCBI Taxonomy" id="984262"/>
    <lineage>
        <taxon>Bacteria</taxon>
        <taxon>Pseudomonadati</taxon>
        <taxon>Bacteroidota</taxon>
        <taxon>Saprospiria</taxon>
        <taxon>Saprospirales</taxon>
        <taxon>Saprospiraceae</taxon>
        <taxon>Saprospira</taxon>
    </lineage>
</organism>
<evidence type="ECO:0000256" key="4">
    <source>
        <dbReference type="HAMAP-Rule" id="MF_00995"/>
    </source>
</evidence>
<dbReference type="Pfam" id="PF02621">
    <property type="entry name" value="VitK2_biosynth"/>
    <property type="match status" value="1"/>
</dbReference>
<evidence type="ECO:0000256" key="1">
    <source>
        <dbReference type="ARBA" id="ARBA00004863"/>
    </source>
</evidence>
<dbReference type="EMBL" id="CP002831">
    <property type="protein sequence ID" value="AFC26439.1"/>
    <property type="molecule type" value="Genomic_DNA"/>
</dbReference>
<dbReference type="GO" id="GO:0009234">
    <property type="term" value="P:menaquinone biosynthetic process"/>
    <property type="evidence" value="ECO:0007669"/>
    <property type="project" value="UniProtKB-UniRule"/>
</dbReference>
<dbReference type="SUPFAM" id="SSF53850">
    <property type="entry name" value="Periplasmic binding protein-like II"/>
    <property type="match status" value="1"/>
</dbReference>
<dbReference type="UniPathway" id="UPA00079"/>
<evidence type="ECO:0000313" key="6">
    <source>
        <dbReference type="Proteomes" id="UP000007519"/>
    </source>
</evidence>
<sequence length="256" mass="28754">MSPTTMKKKIRLSIVSYLNSKPFLYGLFRHNLDQEVDLSLDIPADCAKKLLNNQADLGLVPVAILPQLAHYELISDYCIGASSPVKTVCIYSQCPIEEIETLYLDYQSRSSVALAQILVKKHWKLSPKIAQASSGYIQNLGGKTAGVVIGDRCMGLEKDFAYVYDLAEVWMQYSGLPFVFAAWVANKTLAPSFVQKFNAALAEGLNQRQQLLALLPPQKQFSLEEYYYKNIDYQLDEAKRKGLEKFLQEGVELGLL</sequence>
<comment type="catalytic activity">
    <reaction evidence="4">
        <text>chorismate = 3-[(1-carboxyvinyl)-oxy]benzoate + H2O</text>
        <dbReference type="Rhea" id="RHEA:40051"/>
        <dbReference type="ChEBI" id="CHEBI:15377"/>
        <dbReference type="ChEBI" id="CHEBI:29748"/>
        <dbReference type="ChEBI" id="CHEBI:76981"/>
        <dbReference type="EC" id="4.2.1.151"/>
    </reaction>
</comment>
<accession>H6L709</accession>
<protein>
    <recommendedName>
        <fullName evidence="4">Chorismate dehydratase</fullName>
        <ecNumber evidence="4">4.2.1.151</ecNumber>
    </recommendedName>
    <alternativeName>
        <fullName evidence="4">Menaquinone biosynthetic enzyme MqnA</fullName>
    </alternativeName>
</protein>
<evidence type="ECO:0000313" key="5">
    <source>
        <dbReference type="EMBL" id="AFC26439.1"/>
    </source>
</evidence>
<dbReference type="eggNOG" id="COG1427">
    <property type="taxonomic scope" value="Bacteria"/>
</dbReference>
<dbReference type="AlphaFoldDB" id="H6L709"/>
<dbReference type="Gene3D" id="3.40.190.10">
    <property type="entry name" value="Periplasmic binding protein-like II"/>
    <property type="match status" value="2"/>
</dbReference>
<gene>
    <name evidence="4" type="primary">mqnA</name>
    <name evidence="5" type="ordered locus">SGRA_3723</name>
</gene>
<comment type="pathway">
    <text evidence="1 4">Quinol/quinone metabolism; menaquinone biosynthesis.</text>
</comment>
<comment type="function">
    <text evidence="4">Catalyzes the dehydration of chorismate into 3-[(1-carboxyvinyl)oxy]benzoate, a step in the biosynthesis of menaquinone (MK, vitamin K2).</text>
</comment>
<keyword evidence="2 4" id="KW-0474">Menaquinone biosynthesis</keyword>
<comment type="similarity">
    <text evidence="4">Belongs to the MqnA/MqnD family. MqnA subfamily.</text>
</comment>
<dbReference type="PANTHER" id="PTHR37690">
    <property type="entry name" value="CHORISMATE DEHYDRATASE"/>
    <property type="match status" value="1"/>
</dbReference>
<dbReference type="GO" id="GO:0016836">
    <property type="term" value="F:hydro-lyase activity"/>
    <property type="evidence" value="ECO:0007669"/>
    <property type="project" value="UniProtKB-UniRule"/>
</dbReference>
<evidence type="ECO:0000256" key="3">
    <source>
        <dbReference type="ARBA" id="ARBA00023239"/>
    </source>
</evidence>
<keyword evidence="6" id="KW-1185">Reference proteome</keyword>
<dbReference type="HOGENOM" id="CLU_059898_0_0_10"/>
<evidence type="ECO:0000256" key="2">
    <source>
        <dbReference type="ARBA" id="ARBA00022428"/>
    </source>
</evidence>
<dbReference type="PANTHER" id="PTHR37690:SF1">
    <property type="entry name" value="CHORISMATE DEHYDRATASE"/>
    <property type="match status" value="1"/>
</dbReference>